<dbReference type="Pfam" id="PF04828">
    <property type="entry name" value="GFA"/>
    <property type="match status" value="1"/>
</dbReference>
<dbReference type="Gene3D" id="2.170.150.70">
    <property type="match status" value="1"/>
</dbReference>
<protein>
    <submittedName>
        <fullName evidence="5">Aldehyde-activating protein</fullName>
    </submittedName>
</protein>
<dbReference type="AlphaFoldDB" id="A0A3D0WG14"/>
<comment type="similarity">
    <text evidence="1">Belongs to the Gfa family.</text>
</comment>
<evidence type="ECO:0000313" key="5">
    <source>
        <dbReference type="EMBL" id="HCB76713.1"/>
    </source>
</evidence>
<evidence type="ECO:0000259" key="4">
    <source>
        <dbReference type="PROSITE" id="PS51891"/>
    </source>
</evidence>
<evidence type="ECO:0000256" key="3">
    <source>
        <dbReference type="ARBA" id="ARBA00022833"/>
    </source>
</evidence>
<organism evidence="5 6">
    <name type="scientific">Sphingomonas bacterium</name>
    <dbReference type="NCBI Taxonomy" id="1895847"/>
    <lineage>
        <taxon>Bacteria</taxon>
        <taxon>Pseudomonadati</taxon>
        <taxon>Pseudomonadota</taxon>
        <taxon>Alphaproteobacteria</taxon>
        <taxon>Sphingomonadales</taxon>
        <taxon>Sphingomonadaceae</taxon>
        <taxon>Sphingomonas</taxon>
    </lineage>
</organism>
<dbReference type="PANTHER" id="PTHR28620">
    <property type="entry name" value="CENTROMERE PROTEIN V"/>
    <property type="match status" value="1"/>
</dbReference>
<comment type="caution">
    <text evidence="5">The sequence shown here is derived from an EMBL/GenBank/DDBJ whole genome shotgun (WGS) entry which is preliminary data.</text>
</comment>
<dbReference type="PANTHER" id="PTHR28620:SF1">
    <property type="entry name" value="CENP-V_GFA DOMAIN-CONTAINING PROTEIN"/>
    <property type="match status" value="1"/>
</dbReference>
<dbReference type="InterPro" id="IPR011057">
    <property type="entry name" value="Mss4-like_sf"/>
</dbReference>
<keyword evidence="3" id="KW-0862">Zinc</keyword>
<dbReference type="GO" id="GO:0046872">
    <property type="term" value="F:metal ion binding"/>
    <property type="evidence" value="ECO:0007669"/>
    <property type="project" value="UniProtKB-KW"/>
</dbReference>
<dbReference type="PROSITE" id="PS51891">
    <property type="entry name" value="CENP_V_GFA"/>
    <property type="match status" value="1"/>
</dbReference>
<reference evidence="5 6" key="1">
    <citation type="journal article" date="2018" name="Nat. Biotechnol.">
        <title>A standardized bacterial taxonomy based on genome phylogeny substantially revises the tree of life.</title>
        <authorList>
            <person name="Parks D.H."/>
            <person name="Chuvochina M."/>
            <person name="Waite D.W."/>
            <person name="Rinke C."/>
            <person name="Skarshewski A."/>
            <person name="Chaumeil P.A."/>
            <person name="Hugenholtz P."/>
        </authorList>
    </citation>
    <scope>NUCLEOTIDE SEQUENCE [LARGE SCALE GENOMIC DNA]</scope>
    <source>
        <strain evidence="5">UBA9015</strain>
    </source>
</reference>
<sequence length="112" mass="12314">MIEHRGSCHCGRIALALRDTPVEATACNCSVCRRIAGLWHYPAPSLVTVTGEGVAYRQGDGALDLWHCPVCGCTTHWTPTDPAYPRMGVNLRMFDPALWRSLPVRRVDGASH</sequence>
<dbReference type="GO" id="GO:0016846">
    <property type="term" value="F:carbon-sulfur lyase activity"/>
    <property type="evidence" value="ECO:0007669"/>
    <property type="project" value="InterPro"/>
</dbReference>
<keyword evidence="2" id="KW-0479">Metal-binding</keyword>
<evidence type="ECO:0000256" key="1">
    <source>
        <dbReference type="ARBA" id="ARBA00005495"/>
    </source>
</evidence>
<proteinExistence type="inferred from homology"/>
<dbReference type="InterPro" id="IPR052355">
    <property type="entry name" value="CENP-V-like"/>
</dbReference>
<dbReference type="InterPro" id="IPR006913">
    <property type="entry name" value="CENP-V/GFA"/>
</dbReference>
<accession>A0A3D0WG14</accession>
<dbReference type="EMBL" id="DOYJ01000312">
    <property type="protein sequence ID" value="HCB76713.1"/>
    <property type="molecule type" value="Genomic_DNA"/>
</dbReference>
<evidence type="ECO:0000256" key="2">
    <source>
        <dbReference type="ARBA" id="ARBA00022723"/>
    </source>
</evidence>
<dbReference type="SUPFAM" id="SSF51316">
    <property type="entry name" value="Mss4-like"/>
    <property type="match status" value="1"/>
</dbReference>
<feature type="domain" description="CENP-V/GFA" evidence="4">
    <location>
        <begin position="4"/>
        <end position="112"/>
    </location>
</feature>
<name>A0A3D0WG14_9SPHN</name>
<dbReference type="Proteomes" id="UP000262699">
    <property type="component" value="Unassembled WGS sequence"/>
</dbReference>
<evidence type="ECO:0000313" key="6">
    <source>
        <dbReference type="Proteomes" id="UP000262699"/>
    </source>
</evidence>
<gene>
    <name evidence="5" type="ORF">DEP91_11185</name>
</gene>